<evidence type="ECO:0000313" key="6">
    <source>
        <dbReference type="EMBL" id="MFC2927271.1"/>
    </source>
</evidence>
<dbReference type="Pfam" id="PF03466">
    <property type="entry name" value="LysR_substrate"/>
    <property type="match status" value="1"/>
</dbReference>
<dbReference type="EMBL" id="JBHRSV010000028">
    <property type="protein sequence ID" value="MFC2927271.1"/>
    <property type="molecule type" value="Genomic_DNA"/>
</dbReference>
<dbReference type="PRINTS" id="PR00039">
    <property type="entry name" value="HTHLYSR"/>
</dbReference>
<gene>
    <name evidence="6" type="ORF">ACFOOR_14280</name>
</gene>
<organism evidence="6 7">
    <name type="scientific">Hyphobacterium vulgare</name>
    <dbReference type="NCBI Taxonomy" id="1736751"/>
    <lineage>
        <taxon>Bacteria</taxon>
        <taxon>Pseudomonadati</taxon>
        <taxon>Pseudomonadota</taxon>
        <taxon>Alphaproteobacteria</taxon>
        <taxon>Maricaulales</taxon>
        <taxon>Maricaulaceae</taxon>
        <taxon>Hyphobacterium</taxon>
    </lineage>
</organism>
<comment type="caution">
    <text evidence="6">The sequence shown here is derived from an EMBL/GenBank/DDBJ whole genome shotgun (WGS) entry which is preliminary data.</text>
</comment>
<dbReference type="Gene3D" id="1.10.10.10">
    <property type="entry name" value="Winged helix-like DNA-binding domain superfamily/Winged helix DNA-binding domain"/>
    <property type="match status" value="1"/>
</dbReference>
<dbReference type="InterPro" id="IPR036390">
    <property type="entry name" value="WH_DNA-bd_sf"/>
</dbReference>
<dbReference type="InterPro" id="IPR000847">
    <property type="entry name" value="LysR_HTH_N"/>
</dbReference>
<accession>A0ABV7A0G7</accession>
<name>A0ABV7A0G7_9PROT</name>
<feature type="domain" description="HTH lysR-type" evidence="5">
    <location>
        <begin position="2"/>
        <end position="59"/>
    </location>
</feature>
<dbReference type="SUPFAM" id="SSF53850">
    <property type="entry name" value="Periplasmic binding protein-like II"/>
    <property type="match status" value="1"/>
</dbReference>
<reference evidence="7" key="1">
    <citation type="journal article" date="2019" name="Int. J. Syst. Evol. Microbiol.">
        <title>The Global Catalogue of Microorganisms (GCM) 10K type strain sequencing project: providing services to taxonomists for standard genome sequencing and annotation.</title>
        <authorList>
            <consortium name="The Broad Institute Genomics Platform"/>
            <consortium name="The Broad Institute Genome Sequencing Center for Infectious Disease"/>
            <person name="Wu L."/>
            <person name="Ma J."/>
        </authorList>
    </citation>
    <scope>NUCLEOTIDE SEQUENCE [LARGE SCALE GENOMIC DNA]</scope>
    <source>
        <strain evidence="7">KCTC 52487</strain>
    </source>
</reference>
<dbReference type="InterPro" id="IPR036388">
    <property type="entry name" value="WH-like_DNA-bd_sf"/>
</dbReference>
<evidence type="ECO:0000259" key="5">
    <source>
        <dbReference type="PROSITE" id="PS50931"/>
    </source>
</evidence>
<sequence length="316" mass="34130">MIEWSDLPVVIGIAEAGSYTQAARSLGISQPTVGRRIQALEARLGAAIFEREDGNLRPTAFGLVVLEHARRMQDEAAAIARAAISQDNSLSGPVVVTASEGAGADWLPKALKSFSDDHPNIQVVINIDNVSANLAQRQADIALRWGGPGNQQSLIGRRVATVKAGFYAERKYLDIHGRPKRPEDLAGHAAVMWNITAPFAWPEAIGDLPVVPDRVALEANSPNAVIAGIAAGYGIGVATHRMARSRAGIERVLPEWETELDLWLVVHEDVRRSARIRAAFDHLVAMVEMDRGYFEYGGASAVLEGLPMLPRETVIA</sequence>
<proteinExistence type="inferred from homology"/>
<dbReference type="Proteomes" id="UP001595379">
    <property type="component" value="Unassembled WGS sequence"/>
</dbReference>
<evidence type="ECO:0000256" key="4">
    <source>
        <dbReference type="ARBA" id="ARBA00023163"/>
    </source>
</evidence>
<evidence type="ECO:0000256" key="1">
    <source>
        <dbReference type="ARBA" id="ARBA00009437"/>
    </source>
</evidence>
<dbReference type="PANTHER" id="PTHR30537:SF3">
    <property type="entry name" value="TRANSCRIPTIONAL REGULATORY PROTEIN"/>
    <property type="match status" value="1"/>
</dbReference>
<keyword evidence="7" id="KW-1185">Reference proteome</keyword>
<dbReference type="Pfam" id="PF00126">
    <property type="entry name" value="HTH_1"/>
    <property type="match status" value="1"/>
</dbReference>
<evidence type="ECO:0000313" key="7">
    <source>
        <dbReference type="Proteomes" id="UP001595379"/>
    </source>
</evidence>
<protein>
    <submittedName>
        <fullName evidence="6">LysR family transcriptional regulator</fullName>
    </submittedName>
</protein>
<evidence type="ECO:0000256" key="2">
    <source>
        <dbReference type="ARBA" id="ARBA00023015"/>
    </source>
</evidence>
<keyword evidence="2" id="KW-0805">Transcription regulation</keyword>
<dbReference type="RefSeq" id="WP_343163258.1">
    <property type="nucleotide sequence ID" value="NZ_JBHRSV010000028.1"/>
</dbReference>
<dbReference type="InterPro" id="IPR005119">
    <property type="entry name" value="LysR_subst-bd"/>
</dbReference>
<comment type="similarity">
    <text evidence="1">Belongs to the LysR transcriptional regulatory family.</text>
</comment>
<keyword evidence="4" id="KW-0804">Transcription</keyword>
<dbReference type="InterPro" id="IPR058163">
    <property type="entry name" value="LysR-type_TF_proteobact-type"/>
</dbReference>
<dbReference type="PROSITE" id="PS50931">
    <property type="entry name" value="HTH_LYSR"/>
    <property type="match status" value="1"/>
</dbReference>
<evidence type="ECO:0000256" key="3">
    <source>
        <dbReference type="ARBA" id="ARBA00023125"/>
    </source>
</evidence>
<dbReference type="PANTHER" id="PTHR30537">
    <property type="entry name" value="HTH-TYPE TRANSCRIPTIONAL REGULATOR"/>
    <property type="match status" value="1"/>
</dbReference>
<dbReference type="SUPFAM" id="SSF46785">
    <property type="entry name" value="Winged helix' DNA-binding domain"/>
    <property type="match status" value="1"/>
</dbReference>
<dbReference type="Gene3D" id="3.40.190.290">
    <property type="match status" value="1"/>
</dbReference>
<keyword evidence="3" id="KW-0238">DNA-binding</keyword>